<dbReference type="GO" id="GO:0034085">
    <property type="term" value="P:establishment of sister chromatid cohesion"/>
    <property type="evidence" value="ECO:0007669"/>
    <property type="project" value="TreeGrafter"/>
</dbReference>
<accession>A0A0M3JM60</accession>
<dbReference type="GO" id="GO:0003678">
    <property type="term" value="F:DNA helicase activity"/>
    <property type="evidence" value="ECO:0007669"/>
    <property type="project" value="TreeGrafter"/>
</dbReference>
<organism evidence="2">
    <name type="scientific">Anisakis simplex</name>
    <name type="common">Herring worm</name>
    <dbReference type="NCBI Taxonomy" id="6269"/>
    <lineage>
        <taxon>Eukaryota</taxon>
        <taxon>Metazoa</taxon>
        <taxon>Ecdysozoa</taxon>
        <taxon>Nematoda</taxon>
        <taxon>Chromadorea</taxon>
        <taxon>Rhabditida</taxon>
        <taxon>Spirurina</taxon>
        <taxon>Ascaridomorpha</taxon>
        <taxon>Ascaridoidea</taxon>
        <taxon>Anisakidae</taxon>
        <taxon>Anisakis</taxon>
        <taxon>Anisakis simplex complex</taxon>
    </lineage>
</organism>
<reference evidence="2" key="1">
    <citation type="submission" date="2017-02" db="UniProtKB">
        <authorList>
            <consortium name="WormBaseParasite"/>
        </authorList>
    </citation>
    <scope>IDENTIFICATION</scope>
</reference>
<dbReference type="Gene3D" id="3.40.50.300">
    <property type="entry name" value="P-loop containing nucleotide triphosphate hydrolases"/>
    <property type="match status" value="1"/>
</dbReference>
<dbReference type="InterPro" id="IPR027417">
    <property type="entry name" value="P-loop_NTPase"/>
</dbReference>
<dbReference type="WBParaSite" id="ASIM_0000874201-mRNA-1">
    <property type="protein sequence ID" value="ASIM_0000874201-mRNA-1"/>
    <property type="gene ID" value="ASIM_0000874201"/>
</dbReference>
<dbReference type="GO" id="GO:0005634">
    <property type="term" value="C:nucleus"/>
    <property type="evidence" value="ECO:0007669"/>
    <property type="project" value="TreeGrafter"/>
</dbReference>
<dbReference type="SMART" id="SM00491">
    <property type="entry name" value="HELICc2"/>
    <property type="match status" value="1"/>
</dbReference>
<protein>
    <submittedName>
        <fullName evidence="2">Probable ATP-dependent RNA helicase DDX11 (inferred by orthology to a human protein)</fullName>
    </submittedName>
</protein>
<dbReference type="GO" id="GO:0016818">
    <property type="term" value="F:hydrolase activity, acting on acid anhydrides, in phosphorus-containing anhydrides"/>
    <property type="evidence" value="ECO:0007669"/>
    <property type="project" value="InterPro"/>
</dbReference>
<evidence type="ECO:0000313" key="2">
    <source>
        <dbReference type="WBParaSite" id="ASIM_0000874201-mRNA-1"/>
    </source>
</evidence>
<dbReference type="GO" id="GO:0005524">
    <property type="term" value="F:ATP binding"/>
    <property type="evidence" value="ECO:0007669"/>
    <property type="project" value="InterPro"/>
</dbReference>
<dbReference type="PANTHER" id="PTHR11472">
    <property type="entry name" value="DNA REPAIR DEAD HELICASE RAD3/XP-D SUBFAMILY MEMBER"/>
    <property type="match status" value="1"/>
</dbReference>
<dbReference type="InterPro" id="IPR006555">
    <property type="entry name" value="ATP-dep_Helicase_C"/>
</dbReference>
<dbReference type="GO" id="GO:0006139">
    <property type="term" value="P:nucleobase-containing compound metabolic process"/>
    <property type="evidence" value="ECO:0007669"/>
    <property type="project" value="InterPro"/>
</dbReference>
<dbReference type="AlphaFoldDB" id="A0A0M3JM60"/>
<dbReference type="Pfam" id="PF13307">
    <property type="entry name" value="Helicase_C_2"/>
    <property type="match status" value="1"/>
</dbReference>
<name>A0A0M3JM60_ANISI</name>
<sequence>LKTLFFESKRADSTTLWNDFVRKAQTPQGAMLCAVVGGKLSEGINFSDELGRCVIMIGLPYPNKNSVELNEKMKVIVLN</sequence>
<dbReference type="InterPro" id="IPR045028">
    <property type="entry name" value="DinG/Rad3-like"/>
</dbReference>
<evidence type="ECO:0000259" key="1">
    <source>
        <dbReference type="SMART" id="SM00491"/>
    </source>
</evidence>
<feature type="domain" description="ATP-dependent helicase C-terminal" evidence="1">
    <location>
        <begin position="2"/>
        <end position="79"/>
    </location>
</feature>
<dbReference type="PANTHER" id="PTHR11472:SF41">
    <property type="entry name" value="ATP-DEPENDENT DNA HELICASE DDX11-RELATED"/>
    <property type="match status" value="1"/>
</dbReference>
<proteinExistence type="predicted"/>
<dbReference type="GO" id="GO:0003676">
    <property type="term" value="F:nucleic acid binding"/>
    <property type="evidence" value="ECO:0007669"/>
    <property type="project" value="InterPro"/>
</dbReference>